<protein>
    <submittedName>
        <fullName evidence="1">Uncharacterized protein</fullName>
    </submittedName>
</protein>
<reference evidence="1 2" key="1">
    <citation type="submission" date="2020-04" db="EMBL/GenBank/DDBJ databases">
        <title>Paraburkholderia sp. G-4-1-8 isolated from soil.</title>
        <authorList>
            <person name="Dahal R.H."/>
        </authorList>
    </citation>
    <scope>NUCLEOTIDE SEQUENCE [LARGE SCALE GENOMIC DNA]</scope>
    <source>
        <strain evidence="1 2">G-4-1-8</strain>
    </source>
</reference>
<comment type="caution">
    <text evidence="1">The sequence shown here is derived from an EMBL/GenBank/DDBJ whole genome shotgun (WGS) entry which is preliminary data.</text>
</comment>
<keyword evidence="2" id="KW-1185">Reference proteome</keyword>
<organism evidence="1 2">
    <name type="scientific">Paraburkholderia antibiotica</name>
    <dbReference type="NCBI Taxonomy" id="2728839"/>
    <lineage>
        <taxon>Bacteria</taxon>
        <taxon>Pseudomonadati</taxon>
        <taxon>Pseudomonadota</taxon>
        <taxon>Betaproteobacteria</taxon>
        <taxon>Burkholderiales</taxon>
        <taxon>Burkholderiaceae</taxon>
        <taxon>Paraburkholderia</taxon>
    </lineage>
</organism>
<dbReference type="Proteomes" id="UP000583127">
    <property type="component" value="Unassembled WGS sequence"/>
</dbReference>
<proteinExistence type="predicted"/>
<name>A0A7X9X470_9BURK</name>
<dbReference type="AlphaFoldDB" id="A0A7X9X470"/>
<accession>A0A7X9X470</accession>
<gene>
    <name evidence="1" type="ORF">HHL14_09860</name>
</gene>
<evidence type="ECO:0000313" key="2">
    <source>
        <dbReference type="Proteomes" id="UP000583127"/>
    </source>
</evidence>
<evidence type="ECO:0000313" key="1">
    <source>
        <dbReference type="EMBL" id="NML31139.1"/>
    </source>
</evidence>
<dbReference type="EMBL" id="JABBFZ010000004">
    <property type="protein sequence ID" value="NML31139.1"/>
    <property type="molecule type" value="Genomic_DNA"/>
</dbReference>
<sequence length="115" mass="12267">MNEEVGNGPWPQPWRGGRLAAAWRAVRAATRRAAWVPLRRAAVSVAIEAAIKAAIKAERNAPQKSMLDAVHAMAHTVAYTMAHTLVHTAAQSMAQKGAAVALHFAPGHEAYEVPA</sequence>